<evidence type="ECO:0000256" key="13">
    <source>
        <dbReference type="ARBA" id="ARBA00023012"/>
    </source>
</evidence>
<keyword evidence="6" id="KW-0597">Phosphoprotein</keyword>
<sequence precursor="true">MTPRSMLTAMLAPRRWRLALGVALAVALVVGAGAAGRLLGLDRGMATLRADTSHKLDLFAATAAGLVNRLENVPATVQLNQDVIALFRGPVSPRRVAAVNDYLLRLNAHLGSVAVFIADPRGEVVASSNQSLRDDSLQGQDLSYRPYYQEALSGRVGRHFAIGASPEEPGYFFSYPIRDGERVVGVAVAKVGLAPINEAFALLGMPALIADRNQVVILSSLESWRYTSMKPRTLDERVDLELTGMYGERRIEDFPLGTNLTFDDGTLIRDKGVARGQLSIVRGDSGLLVQGRTLDAMGWRLLIFSDLAPVRSQALAMAALSALLAAFTLVLLLYLKQRRRIARQKLEAKLALERANAELESMVEKRTRALSDTNLELRREMAVRVKAEATLRAAQDELVQAAKLAVLGQLATGITHELAQPLGAIRTLAGNAREFMRRADLDGAQSNLVIVDGLVDRMGEIIHPLKAFARKSPVLPEASDVSAALGSALFLLDQRIRAEGVSVVNHCAGDSVTAWCNRNRLEQVLINLIGNAIDAMREAPTKQLRISVRRGSDERVCIDVADSGEGLAPEVLDGLFTPFFTTKAAGSGLGLGLVISRGIAQDYGGDLTAENRPEGGARFTLWLPSGPQPSQRSHP</sequence>
<reference evidence="19 20" key="1">
    <citation type="submission" date="2008-03" db="EMBL/GenBank/DDBJ databases">
        <title>Complete sequence of Leptothrix cholodnii SP-6.</title>
        <authorList>
            <consortium name="US DOE Joint Genome Institute"/>
            <person name="Copeland A."/>
            <person name="Lucas S."/>
            <person name="Lapidus A."/>
            <person name="Glavina del Rio T."/>
            <person name="Dalin E."/>
            <person name="Tice H."/>
            <person name="Bruce D."/>
            <person name="Goodwin L."/>
            <person name="Pitluck S."/>
            <person name="Chertkov O."/>
            <person name="Brettin T."/>
            <person name="Detter J.C."/>
            <person name="Han C."/>
            <person name="Kuske C.R."/>
            <person name="Schmutz J."/>
            <person name="Larimer F."/>
            <person name="Land M."/>
            <person name="Hauser L."/>
            <person name="Kyrpides N."/>
            <person name="Lykidis A."/>
            <person name="Emerson D."/>
            <person name="Richardson P."/>
        </authorList>
    </citation>
    <scope>NUCLEOTIDE SEQUENCE [LARGE SCALE GENOMIC DNA]</scope>
    <source>
        <strain evidence="20">ATCC 51168 / LMG 8142 / SP-6</strain>
    </source>
</reference>
<protein>
    <recommendedName>
        <fullName evidence="15">C4-dicarboxylate transport sensor protein DctB</fullName>
        <ecNumber evidence="3">2.7.13.3</ecNumber>
    </recommendedName>
</protein>
<evidence type="ECO:0000256" key="9">
    <source>
        <dbReference type="ARBA" id="ARBA00022741"/>
    </source>
</evidence>
<comment type="catalytic activity">
    <reaction evidence="1">
        <text>ATP + protein L-histidine = ADP + protein N-phospho-L-histidine.</text>
        <dbReference type="EC" id="2.7.13.3"/>
    </reaction>
</comment>
<comment type="subcellular location">
    <subcellularLocation>
        <location evidence="2">Cell inner membrane</location>
        <topology evidence="2">Multi-pass membrane protein</topology>
    </subcellularLocation>
</comment>
<dbReference type="Gene3D" id="3.30.450.20">
    <property type="entry name" value="PAS domain"/>
    <property type="match status" value="2"/>
</dbReference>
<dbReference type="EC" id="2.7.13.3" evidence="3"/>
<evidence type="ECO:0000256" key="4">
    <source>
        <dbReference type="ARBA" id="ARBA00022475"/>
    </source>
</evidence>
<keyword evidence="8 17" id="KW-0812">Transmembrane</keyword>
<dbReference type="EMBL" id="CP001013">
    <property type="protein sequence ID" value="ACB34947.1"/>
    <property type="molecule type" value="Genomic_DNA"/>
</dbReference>
<dbReference type="KEGG" id="lch:Lcho_2682"/>
<evidence type="ECO:0000259" key="18">
    <source>
        <dbReference type="PROSITE" id="PS50109"/>
    </source>
</evidence>
<evidence type="ECO:0000256" key="14">
    <source>
        <dbReference type="ARBA" id="ARBA00023136"/>
    </source>
</evidence>
<accession>B1Y877</accession>
<dbReference type="InterPro" id="IPR036097">
    <property type="entry name" value="HisK_dim/P_sf"/>
</dbReference>
<dbReference type="GO" id="GO:0005524">
    <property type="term" value="F:ATP binding"/>
    <property type="evidence" value="ECO:0007669"/>
    <property type="project" value="UniProtKB-KW"/>
</dbReference>
<dbReference type="GO" id="GO:0000155">
    <property type="term" value="F:phosphorelay sensor kinase activity"/>
    <property type="evidence" value="ECO:0007669"/>
    <property type="project" value="InterPro"/>
</dbReference>
<dbReference type="PRINTS" id="PR00344">
    <property type="entry name" value="BCTRLSENSOR"/>
</dbReference>
<evidence type="ECO:0000313" key="20">
    <source>
        <dbReference type="Proteomes" id="UP000001693"/>
    </source>
</evidence>
<dbReference type="SMART" id="SM00387">
    <property type="entry name" value="HATPase_c"/>
    <property type="match status" value="1"/>
</dbReference>
<dbReference type="SMART" id="SM00388">
    <property type="entry name" value="HisKA"/>
    <property type="match status" value="1"/>
</dbReference>
<keyword evidence="9" id="KW-0547">Nucleotide-binding</keyword>
<keyword evidence="5" id="KW-0997">Cell inner membrane</keyword>
<dbReference type="InterPro" id="IPR004358">
    <property type="entry name" value="Sig_transdc_His_kin-like_C"/>
</dbReference>
<dbReference type="InterPro" id="IPR003661">
    <property type="entry name" value="HisK_dim/P_dom"/>
</dbReference>
<dbReference type="RefSeq" id="WP_012347703.1">
    <property type="nucleotide sequence ID" value="NC_010524.1"/>
</dbReference>
<dbReference type="SUPFAM" id="SSF55874">
    <property type="entry name" value="ATPase domain of HSP90 chaperone/DNA topoisomerase II/histidine kinase"/>
    <property type="match status" value="1"/>
</dbReference>
<feature type="transmembrane region" description="Helical" evidence="17">
    <location>
        <begin position="314"/>
        <end position="335"/>
    </location>
</feature>
<gene>
    <name evidence="19" type="ordered locus">Lcho_2682</name>
</gene>
<dbReference type="InterPro" id="IPR003594">
    <property type="entry name" value="HATPase_dom"/>
</dbReference>
<feature type="coiled-coil region" evidence="16">
    <location>
        <begin position="338"/>
        <end position="404"/>
    </location>
</feature>
<dbReference type="InterPro" id="IPR029151">
    <property type="entry name" value="Sensor-like_sf"/>
</dbReference>
<evidence type="ECO:0000256" key="5">
    <source>
        <dbReference type="ARBA" id="ARBA00022519"/>
    </source>
</evidence>
<dbReference type="InterPro" id="IPR036890">
    <property type="entry name" value="HATPase_C_sf"/>
</dbReference>
<evidence type="ECO:0000256" key="11">
    <source>
        <dbReference type="ARBA" id="ARBA00022840"/>
    </source>
</evidence>
<evidence type="ECO:0000256" key="2">
    <source>
        <dbReference type="ARBA" id="ARBA00004429"/>
    </source>
</evidence>
<keyword evidence="14 17" id="KW-0472">Membrane</keyword>
<dbReference type="InterPro" id="IPR017055">
    <property type="entry name" value="Sig_transdc_His_kinase_DctB"/>
</dbReference>
<evidence type="ECO:0000256" key="7">
    <source>
        <dbReference type="ARBA" id="ARBA00022679"/>
    </source>
</evidence>
<keyword evidence="16" id="KW-0175">Coiled coil</keyword>
<keyword evidence="7" id="KW-0808">Transferase</keyword>
<dbReference type="PIRSF" id="PIRSF036431">
    <property type="entry name" value="STHK_DctB"/>
    <property type="match status" value="1"/>
</dbReference>
<keyword evidence="13" id="KW-0902">Two-component regulatory system</keyword>
<evidence type="ECO:0000256" key="6">
    <source>
        <dbReference type="ARBA" id="ARBA00022553"/>
    </source>
</evidence>
<dbReference type="PANTHER" id="PTHR43065:SF46">
    <property type="entry name" value="C4-DICARBOXYLATE TRANSPORT SENSOR PROTEIN DCTB"/>
    <property type="match status" value="1"/>
</dbReference>
<dbReference type="Pfam" id="PF02518">
    <property type="entry name" value="HATPase_c"/>
    <property type="match status" value="1"/>
</dbReference>
<evidence type="ECO:0000256" key="15">
    <source>
        <dbReference type="ARBA" id="ARBA00073143"/>
    </source>
</evidence>
<dbReference type="eggNOG" id="COG4191">
    <property type="taxonomic scope" value="Bacteria"/>
</dbReference>
<dbReference type="CDD" id="cd00082">
    <property type="entry name" value="HisKA"/>
    <property type="match status" value="1"/>
</dbReference>
<evidence type="ECO:0000256" key="10">
    <source>
        <dbReference type="ARBA" id="ARBA00022777"/>
    </source>
</evidence>
<feature type="domain" description="Histidine kinase" evidence="18">
    <location>
        <begin position="413"/>
        <end position="627"/>
    </location>
</feature>
<evidence type="ECO:0000256" key="12">
    <source>
        <dbReference type="ARBA" id="ARBA00022989"/>
    </source>
</evidence>
<keyword evidence="11" id="KW-0067">ATP-binding</keyword>
<evidence type="ECO:0000313" key="19">
    <source>
        <dbReference type="EMBL" id="ACB34947.1"/>
    </source>
</evidence>
<dbReference type="STRING" id="395495.Lcho_2682"/>
<dbReference type="Gene3D" id="1.10.287.130">
    <property type="match status" value="1"/>
</dbReference>
<proteinExistence type="predicted"/>
<keyword evidence="20" id="KW-1185">Reference proteome</keyword>
<dbReference type="SUPFAM" id="SSF47384">
    <property type="entry name" value="Homodimeric domain of signal transducing histidine kinase"/>
    <property type="match status" value="1"/>
</dbReference>
<dbReference type="PROSITE" id="PS50109">
    <property type="entry name" value="HIS_KIN"/>
    <property type="match status" value="1"/>
</dbReference>
<dbReference type="HOGENOM" id="CLU_000445_94_2_4"/>
<evidence type="ECO:0000256" key="17">
    <source>
        <dbReference type="SAM" id="Phobius"/>
    </source>
</evidence>
<dbReference type="InterPro" id="IPR005467">
    <property type="entry name" value="His_kinase_dom"/>
</dbReference>
<keyword evidence="4" id="KW-1003">Cell membrane</keyword>
<dbReference type="AlphaFoldDB" id="B1Y877"/>
<dbReference type="FunFam" id="1.10.287.130:FF:000049">
    <property type="entry name" value="C4-dicarboxylate transport sensor protein DctB"/>
    <property type="match status" value="1"/>
</dbReference>
<evidence type="ECO:0000256" key="16">
    <source>
        <dbReference type="SAM" id="Coils"/>
    </source>
</evidence>
<dbReference type="PANTHER" id="PTHR43065">
    <property type="entry name" value="SENSOR HISTIDINE KINASE"/>
    <property type="match status" value="1"/>
</dbReference>
<dbReference type="SUPFAM" id="SSF103190">
    <property type="entry name" value="Sensory domain-like"/>
    <property type="match status" value="1"/>
</dbReference>
<dbReference type="Gene3D" id="3.30.565.10">
    <property type="entry name" value="Histidine kinase-like ATPase, C-terminal domain"/>
    <property type="match status" value="1"/>
</dbReference>
<evidence type="ECO:0000256" key="3">
    <source>
        <dbReference type="ARBA" id="ARBA00012438"/>
    </source>
</evidence>
<keyword evidence="10 19" id="KW-0418">Kinase</keyword>
<name>B1Y877_LEPCP</name>
<dbReference type="Proteomes" id="UP000001693">
    <property type="component" value="Chromosome"/>
</dbReference>
<organism evidence="19 20">
    <name type="scientific">Leptothrix cholodnii (strain ATCC 51168 / LMG 8142 / SP-6)</name>
    <name type="common">Leptothrix discophora (strain SP-6)</name>
    <dbReference type="NCBI Taxonomy" id="395495"/>
    <lineage>
        <taxon>Bacteria</taxon>
        <taxon>Pseudomonadati</taxon>
        <taxon>Pseudomonadota</taxon>
        <taxon>Betaproteobacteria</taxon>
        <taxon>Burkholderiales</taxon>
        <taxon>Sphaerotilaceae</taxon>
        <taxon>Leptothrix</taxon>
    </lineage>
</organism>
<evidence type="ECO:0000256" key="8">
    <source>
        <dbReference type="ARBA" id="ARBA00022692"/>
    </source>
</evidence>
<keyword evidence="12 17" id="KW-1133">Transmembrane helix</keyword>
<dbReference type="GO" id="GO:0005886">
    <property type="term" value="C:plasma membrane"/>
    <property type="evidence" value="ECO:0007669"/>
    <property type="project" value="UniProtKB-SubCell"/>
</dbReference>
<evidence type="ECO:0000256" key="1">
    <source>
        <dbReference type="ARBA" id="ARBA00000085"/>
    </source>
</evidence>